<accession>A0A2X2RB88</accession>
<dbReference type="PANTHER" id="PTHR10948:SF23">
    <property type="entry name" value="TRANSPOSASE INSI FOR INSERTION SEQUENCE ELEMENT IS30A-RELATED"/>
    <property type="match status" value="1"/>
</dbReference>
<evidence type="ECO:0000256" key="1">
    <source>
        <dbReference type="ARBA" id="ARBA00023172"/>
    </source>
</evidence>
<dbReference type="Gene3D" id="3.30.420.10">
    <property type="entry name" value="Ribonuclease H-like superfamily/Ribonuclease H"/>
    <property type="match status" value="1"/>
</dbReference>
<dbReference type="GO" id="GO:0003676">
    <property type="term" value="F:nucleic acid binding"/>
    <property type="evidence" value="ECO:0007669"/>
    <property type="project" value="InterPro"/>
</dbReference>
<organism evidence="3 4">
    <name type="scientific">Capnocytophaga ochracea</name>
    <dbReference type="NCBI Taxonomy" id="1018"/>
    <lineage>
        <taxon>Bacteria</taxon>
        <taxon>Pseudomonadati</taxon>
        <taxon>Bacteroidota</taxon>
        <taxon>Flavobacteriia</taxon>
        <taxon>Flavobacteriales</taxon>
        <taxon>Flavobacteriaceae</taxon>
        <taxon>Capnocytophaga</taxon>
    </lineage>
</organism>
<evidence type="ECO:0000313" key="4">
    <source>
        <dbReference type="Proteomes" id="UP000249891"/>
    </source>
</evidence>
<dbReference type="InterPro" id="IPR012337">
    <property type="entry name" value="RNaseH-like_sf"/>
</dbReference>
<dbReference type="Proteomes" id="UP000249891">
    <property type="component" value="Unassembled WGS sequence"/>
</dbReference>
<reference evidence="3 4" key="1">
    <citation type="submission" date="2018-06" db="EMBL/GenBank/DDBJ databases">
        <authorList>
            <consortium name="Pathogen Informatics"/>
            <person name="Doyle S."/>
        </authorList>
    </citation>
    <scope>NUCLEOTIDE SEQUENCE [LARGE SCALE GENOMIC DNA]</scope>
    <source>
        <strain evidence="3 4">NCTC11546</strain>
    </source>
</reference>
<dbReference type="InterPro" id="IPR051917">
    <property type="entry name" value="Transposase-Integrase"/>
</dbReference>
<evidence type="ECO:0000313" key="3">
    <source>
        <dbReference type="EMBL" id="SQA78368.1"/>
    </source>
</evidence>
<evidence type="ECO:0000259" key="2">
    <source>
        <dbReference type="PROSITE" id="PS50994"/>
    </source>
</evidence>
<dbReference type="NCBIfam" id="NF033563">
    <property type="entry name" value="transpos_IS30"/>
    <property type="match status" value="1"/>
</dbReference>
<dbReference type="PANTHER" id="PTHR10948">
    <property type="entry name" value="TRANSPOSASE"/>
    <property type="match status" value="1"/>
</dbReference>
<proteinExistence type="predicted"/>
<dbReference type="AlphaFoldDB" id="A0A2X2RB88"/>
<gene>
    <name evidence="3" type="ORF">NCTC11546_01598</name>
</gene>
<protein>
    <submittedName>
        <fullName evidence="3">Transposase and inactivated derivatives, IS30 family</fullName>
    </submittedName>
</protein>
<dbReference type="InterPro" id="IPR053392">
    <property type="entry name" value="Transposase_IS30-like"/>
</dbReference>
<dbReference type="InterPro" id="IPR001584">
    <property type="entry name" value="Integrase_cat-core"/>
</dbReference>
<keyword evidence="1" id="KW-0233">DNA recombination</keyword>
<dbReference type="GO" id="GO:0032196">
    <property type="term" value="P:transposition"/>
    <property type="evidence" value="ECO:0007669"/>
    <property type="project" value="TreeGrafter"/>
</dbReference>
<dbReference type="GO" id="GO:0005829">
    <property type="term" value="C:cytosol"/>
    <property type="evidence" value="ECO:0007669"/>
    <property type="project" value="TreeGrafter"/>
</dbReference>
<dbReference type="PROSITE" id="PS50994">
    <property type="entry name" value="INTEGRASE"/>
    <property type="match status" value="1"/>
</dbReference>
<dbReference type="GO" id="GO:0006310">
    <property type="term" value="P:DNA recombination"/>
    <property type="evidence" value="ECO:0007669"/>
    <property type="project" value="UniProtKB-KW"/>
</dbReference>
<feature type="domain" description="Integrase catalytic" evidence="2">
    <location>
        <begin position="158"/>
        <end position="320"/>
    </location>
</feature>
<dbReference type="Pfam" id="PF13936">
    <property type="entry name" value="HTH_38"/>
    <property type="match status" value="1"/>
</dbReference>
<dbReference type="InterPro" id="IPR036397">
    <property type="entry name" value="RNaseH_sf"/>
</dbReference>
<dbReference type="InterPro" id="IPR025246">
    <property type="entry name" value="IS30-like_HTH"/>
</dbReference>
<name>A0A2X2RB88_CAPOC</name>
<dbReference type="GO" id="GO:0015074">
    <property type="term" value="P:DNA integration"/>
    <property type="evidence" value="ECO:0007669"/>
    <property type="project" value="InterPro"/>
</dbReference>
<dbReference type="GO" id="GO:0004803">
    <property type="term" value="F:transposase activity"/>
    <property type="evidence" value="ECO:0007669"/>
    <property type="project" value="TreeGrafter"/>
</dbReference>
<dbReference type="EMBL" id="UARG01000017">
    <property type="protein sequence ID" value="SQA78368.1"/>
    <property type="molecule type" value="Genomic_DNA"/>
</dbReference>
<sequence length="321" mass="37811">MTMKEYKHLNLVQRSIISALKASGIKQKDIALYAECNPSTVSRELSKNKTKTGKYSPKVAQEISEERKERFRKERKFTKEMKVFVIKHISEEQWSVEQIVGYCKKNRIPMVGKTTIYNFIHQDKENGGELYKHTRHQLKHRSRALYTCKKKVEDKKSIEERPEVISHKTEFGHWEIDLIVGAGNKGAILTLVEMTTKMLFIKKLKEGKKAKSLADELIDMTLPYKNYIKTITADNGNEFSDFKRVEKKLSLQFFFAHPYSSWERGLSEHTNGLVRQYIPKNTDFKDITDKEIKEYQYKINNRPRKVLDFEKPKDLFYQKVI</sequence>
<dbReference type="SUPFAM" id="SSF53098">
    <property type="entry name" value="Ribonuclease H-like"/>
    <property type="match status" value="1"/>
</dbReference>